<reference evidence="8" key="1">
    <citation type="journal article" date="2013" name="Science">
        <title>Gene transfer from bacteria and archaea facilitated evolution of an extremophilic eukaryote.</title>
        <authorList>
            <person name="Schonknecht G."/>
            <person name="Chen W.H."/>
            <person name="Ternes C.M."/>
            <person name="Barbier G.G."/>
            <person name="Shrestha R.P."/>
            <person name="Stanke M."/>
            <person name="Brautigam A."/>
            <person name="Baker B.J."/>
            <person name="Banfield J.F."/>
            <person name="Garavito R.M."/>
            <person name="Carr K."/>
            <person name="Wilkerson C."/>
            <person name="Rensing S.A."/>
            <person name="Gagneul D."/>
            <person name="Dickenson N.E."/>
            <person name="Oesterhelt C."/>
            <person name="Lercher M.J."/>
            <person name="Weber A.P."/>
        </authorList>
    </citation>
    <scope>NUCLEOTIDE SEQUENCE [LARGE SCALE GENOMIC DNA]</scope>
    <source>
        <strain evidence="8">074W</strain>
    </source>
</reference>
<proteinExistence type="inferred from homology"/>
<gene>
    <name evidence="7" type="ORF">Gasu_06620</name>
</gene>
<dbReference type="OMA" id="DHRAYIS"/>
<keyword evidence="4" id="KW-0378">Hydrolase</keyword>
<evidence type="ECO:0000259" key="6">
    <source>
        <dbReference type="SMART" id="SM00775"/>
    </source>
</evidence>
<dbReference type="Gramene" id="EME32253">
    <property type="protein sequence ID" value="EME32253"/>
    <property type="gene ID" value="Gasu_06620"/>
</dbReference>
<evidence type="ECO:0000256" key="1">
    <source>
        <dbReference type="ARBA" id="ARBA00001946"/>
    </source>
</evidence>
<name>M2Y854_GALSU</name>
<dbReference type="GeneID" id="17090845"/>
<dbReference type="InterPro" id="IPR007651">
    <property type="entry name" value="Lipin_N"/>
</dbReference>
<dbReference type="SUPFAM" id="SSF56784">
    <property type="entry name" value="HAD-like"/>
    <property type="match status" value="1"/>
</dbReference>
<dbReference type="Pfam" id="PF08235">
    <property type="entry name" value="LNS2"/>
    <property type="match status" value="1"/>
</dbReference>
<dbReference type="EC" id="3.1.3.4" evidence="3"/>
<dbReference type="STRING" id="130081.M2Y854"/>
<dbReference type="Pfam" id="PF16876">
    <property type="entry name" value="Lipin_mid"/>
    <property type="match status" value="1"/>
</dbReference>
<dbReference type="EMBL" id="KB454487">
    <property type="protein sequence ID" value="EME32253.1"/>
    <property type="molecule type" value="Genomic_DNA"/>
</dbReference>
<dbReference type="RefSeq" id="XP_005708773.1">
    <property type="nucleotide sequence ID" value="XM_005708716.1"/>
</dbReference>
<dbReference type="SMART" id="SM00775">
    <property type="entry name" value="LNS2"/>
    <property type="match status" value="1"/>
</dbReference>
<dbReference type="OrthoDB" id="4567at2759"/>
<organism evidence="7 8">
    <name type="scientific">Galdieria sulphuraria</name>
    <name type="common">Red alga</name>
    <dbReference type="NCBI Taxonomy" id="130081"/>
    <lineage>
        <taxon>Eukaryota</taxon>
        <taxon>Rhodophyta</taxon>
        <taxon>Bangiophyceae</taxon>
        <taxon>Galdieriales</taxon>
        <taxon>Galdieriaceae</taxon>
        <taxon>Galdieria</taxon>
    </lineage>
</organism>
<dbReference type="InterPro" id="IPR026058">
    <property type="entry name" value="LIPIN"/>
</dbReference>
<feature type="compositionally biased region" description="Low complexity" evidence="5">
    <location>
        <begin position="98"/>
        <end position="120"/>
    </location>
</feature>
<feature type="region of interest" description="Disordered" evidence="5">
    <location>
        <begin position="351"/>
        <end position="372"/>
    </location>
</feature>
<evidence type="ECO:0000313" key="7">
    <source>
        <dbReference type="EMBL" id="EME32253.1"/>
    </source>
</evidence>
<dbReference type="AlphaFoldDB" id="M2Y854"/>
<dbReference type="PANTHER" id="PTHR12181">
    <property type="entry name" value="LIPIN"/>
    <property type="match status" value="1"/>
</dbReference>
<dbReference type="InterPro" id="IPR013209">
    <property type="entry name" value="LNS2"/>
</dbReference>
<comment type="cofactor">
    <cofactor evidence="1">
        <name>Mg(2+)</name>
        <dbReference type="ChEBI" id="CHEBI:18420"/>
    </cofactor>
</comment>
<evidence type="ECO:0000256" key="4">
    <source>
        <dbReference type="ARBA" id="ARBA00022801"/>
    </source>
</evidence>
<dbReference type="KEGG" id="gsl:Gasu_06620"/>
<feature type="domain" description="LNS2/PITP" evidence="6">
    <location>
        <begin position="711"/>
        <end position="868"/>
    </location>
</feature>
<dbReference type="PANTHER" id="PTHR12181:SF12">
    <property type="entry name" value="PHOSPHATIDATE PHOSPHATASE"/>
    <property type="match status" value="1"/>
</dbReference>
<feature type="region of interest" description="Disordered" evidence="5">
    <location>
        <begin position="86"/>
        <end position="137"/>
    </location>
</feature>
<keyword evidence="8" id="KW-1185">Reference proteome</keyword>
<evidence type="ECO:0000313" key="8">
    <source>
        <dbReference type="Proteomes" id="UP000030680"/>
    </source>
</evidence>
<accession>M2Y854</accession>
<sequence>MTTYVERLFSAVSNALEFNTATLSGAADIIVVEGEDGVRRSIPWNVRFGKLRLLKSREKVVTVIINDEPCEIFLTLDTAGEAYFLAETDQPPPPDLVPSPASEPSSPSKFPVSSSVSPELLSRKLEETSTSDSCGDSDIYLTEGKEIPTYSSDSEFGVSFRNANGVQERNSTLKSCKYGSQDDLTLGLKNKKLTAKLSNLYVEGIQENSDSPFFPRSNERVEALAGDEKYLLSLSGQKSESISIASNNLPPTSSSIASSPASWMDSFLRRFTTRKELHQDGKANVLQTNVQESSCDVRPRSINSTTEEKVDSTDCYSYLTFEDLSDSTDIIKSALERKYSDKQLEISNKMFSDEHGNENRREPASSNIPQKKELSTLDTFSTCSSLETETDELFALQHSENKTKEFTEFPVPNASSHFYDYISKLPDELPPNDVYISKFNNQTLGSKRLRNCDIDDRQTSISSVSGYKRNYSKSDENQKEDFAKSHGLLETSQSKEINVSDVDYPLALSLCGHLIRQEMPEDVKTNIFEHNRIGYSQFSSDPSILSHPNLLMRVGGKLMKWKEAGPLIVSILAFAAPLDTTNNISSQKKKPENREEHGKKRFSWFGFRSSDGNVSGEPLITDDMIAMVERDTVHANVSESGGKSMENSVMSNTETQGRRFLIKTRRPSKEALARLPLRCGMNVVKFVVNSTLQGVQELSSRIFLWSSDSKIVVSDVDGTITRSDVLGHLLPRVGKDWSHEGIAKLYTLIARNGYKMLYLTSRAIGQATSTRAYIQSLYQDSKYTLPEGPVVMSPDRLVESLAREVIRKRPQEFKIAALRNVKELFADSYNAFYAGFGNRYTDLISYRAVGIRSNRIFLINWKGELQICNYVYETVGSYRNLQQFVNEIFVDISFLHGRKEKEEVLHEDDYNDFNFWKRSMEVNSK</sequence>
<dbReference type="Pfam" id="PF04571">
    <property type="entry name" value="Lipin_N"/>
    <property type="match status" value="1"/>
</dbReference>
<evidence type="ECO:0000256" key="5">
    <source>
        <dbReference type="SAM" id="MobiDB-lite"/>
    </source>
</evidence>
<dbReference type="InterPro" id="IPR031315">
    <property type="entry name" value="LNS2/PITP"/>
</dbReference>
<evidence type="ECO:0000256" key="3">
    <source>
        <dbReference type="ARBA" id="ARBA00012638"/>
    </source>
</evidence>
<dbReference type="eggNOG" id="KOG2116">
    <property type="taxonomic scope" value="Eukaryota"/>
</dbReference>
<dbReference type="InterPro" id="IPR036412">
    <property type="entry name" value="HAD-like_sf"/>
</dbReference>
<evidence type="ECO:0000256" key="2">
    <source>
        <dbReference type="ARBA" id="ARBA00005476"/>
    </source>
</evidence>
<dbReference type="GO" id="GO:0008195">
    <property type="term" value="F:phosphatidate phosphatase activity"/>
    <property type="evidence" value="ECO:0007669"/>
    <property type="project" value="UniProtKB-EC"/>
</dbReference>
<feature type="compositionally biased region" description="Basic and acidic residues" evidence="5">
    <location>
        <begin position="351"/>
        <end position="363"/>
    </location>
</feature>
<protein>
    <recommendedName>
        <fullName evidence="3">phosphatidate phosphatase</fullName>
        <ecNumber evidence="3">3.1.3.4</ecNumber>
    </recommendedName>
</protein>
<dbReference type="Proteomes" id="UP000030680">
    <property type="component" value="Unassembled WGS sequence"/>
</dbReference>
<dbReference type="InterPro" id="IPR031703">
    <property type="entry name" value="Lipin_mid"/>
</dbReference>
<comment type="similarity">
    <text evidence="2">Belongs to the lipin family.</text>
</comment>